<name>A0A1T4Z0Y6_9BACT</name>
<dbReference type="Proteomes" id="UP000190774">
    <property type="component" value="Unassembled WGS sequence"/>
</dbReference>
<dbReference type="GO" id="GO:0004358">
    <property type="term" value="F:L-glutamate N-acetyltransferase activity, acting on acetyl-L-ornithine as donor"/>
    <property type="evidence" value="ECO:0007669"/>
    <property type="project" value="UniProtKB-UniRule"/>
</dbReference>
<evidence type="ECO:0000313" key="11">
    <source>
        <dbReference type="Proteomes" id="UP000190774"/>
    </source>
</evidence>
<dbReference type="Gene3D" id="3.60.70.12">
    <property type="entry name" value="L-amino peptidase D-ALA esterase/amidase"/>
    <property type="match status" value="1"/>
</dbReference>
<dbReference type="NCBIfam" id="TIGR00120">
    <property type="entry name" value="ArgJ"/>
    <property type="match status" value="1"/>
</dbReference>
<reference evidence="11" key="1">
    <citation type="submission" date="2017-02" db="EMBL/GenBank/DDBJ databases">
        <authorList>
            <person name="Varghese N."/>
            <person name="Submissions S."/>
        </authorList>
    </citation>
    <scope>NUCLEOTIDE SEQUENCE [LARGE SCALE GENOMIC DNA]</scope>
    <source>
        <strain evidence="11">ATCC 700200</strain>
    </source>
</reference>
<dbReference type="EC" id="2.3.1.1" evidence="9"/>
<feature type="chain" id="PRO_5023421591" description="Arginine biosynthesis bifunctional protein ArgJ alpha chain" evidence="9">
    <location>
        <begin position="1"/>
        <end position="202"/>
    </location>
</feature>
<feature type="site" description="Involved in the stabilization of negative charge on the oxyanion by the formation of the oxyanion hole" evidence="9">
    <location>
        <position position="130"/>
    </location>
</feature>
<comment type="pathway">
    <text evidence="9">Amino-acid biosynthesis; L-arginine biosynthesis; N(2)-acetyl-L-ornithine from L-glutamate: step 1/4.</text>
</comment>
<evidence type="ECO:0000256" key="9">
    <source>
        <dbReference type="HAMAP-Rule" id="MF_01106"/>
    </source>
</evidence>
<comment type="subcellular location">
    <subcellularLocation>
        <location evidence="9">Cytoplasm</location>
    </subcellularLocation>
</comment>
<dbReference type="UniPathway" id="UPA00068">
    <property type="reaction ID" value="UER00106"/>
</dbReference>
<dbReference type="InterPro" id="IPR042195">
    <property type="entry name" value="ArgJ_beta_C"/>
</dbReference>
<comment type="catalytic activity">
    <reaction evidence="9">
        <text>N(2)-acetyl-L-ornithine + L-glutamate = N-acetyl-L-glutamate + L-ornithine</text>
        <dbReference type="Rhea" id="RHEA:15349"/>
        <dbReference type="ChEBI" id="CHEBI:29985"/>
        <dbReference type="ChEBI" id="CHEBI:44337"/>
        <dbReference type="ChEBI" id="CHEBI:46911"/>
        <dbReference type="ChEBI" id="CHEBI:57805"/>
        <dbReference type="EC" id="2.3.1.35"/>
    </reaction>
</comment>
<dbReference type="HAMAP" id="MF_01106">
    <property type="entry name" value="ArgJ"/>
    <property type="match status" value="1"/>
</dbReference>
<keyword evidence="6 9" id="KW-0068">Autocatalytic cleavage</keyword>
<evidence type="ECO:0000256" key="2">
    <source>
        <dbReference type="ARBA" id="ARBA00011475"/>
    </source>
</evidence>
<dbReference type="NCBIfam" id="NF003802">
    <property type="entry name" value="PRK05388.1"/>
    <property type="match status" value="1"/>
</dbReference>
<feature type="site" description="Cleavage; by autolysis" evidence="9">
    <location>
        <begin position="202"/>
        <end position="203"/>
    </location>
</feature>
<evidence type="ECO:0000256" key="5">
    <source>
        <dbReference type="ARBA" id="ARBA00022679"/>
    </source>
</evidence>
<evidence type="ECO:0000313" key="10">
    <source>
        <dbReference type="EMBL" id="SKB07717.1"/>
    </source>
</evidence>
<keyword evidence="3 9" id="KW-0055">Arginine biosynthesis</keyword>
<feature type="binding site" evidence="9">
    <location>
        <position position="203"/>
    </location>
    <ligand>
        <name>substrate</name>
    </ligand>
</feature>
<keyword evidence="8 9" id="KW-0012">Acyltransferase</keyword>
<protein>
    <recommendedName>
        <fullName evidence="9">Arginine biosynthesis bifunctional protein ArgJ</fullName>
    </recommendedName>
    <domain>
        <recommendedName>
            <fullName evidence="9">Glutamate N-acetyltransferase</fullName>
            <ecNumber evidence="9">2.3.1.35</ecNumber>
        </recommendedName>
        <alternativeName>
            <fullName evidence="9">Ornithine acetyltransferase</fullName>
            <shortName evidence="9">OATase</shortName>
        </alternativeName>
        <alternativeName>
            <fullName evidence="9">Ornithine transacetylase</fullName>
        </alternativeName>
    </domain>
    <domain>
        <recommendedName>
            <fullName evidence="9">Amino-acid acetyltransferase</fullName>
            <ecNumber evidence="9">2.3.1.1</ecNumber>
        </recommendedName>
        <alternativeName>
            <fullName evidence="9">N-acetylglutamate synthase</fullName>
            <shortName evidence="9">AGSase</shortName>
        </alternativeName>
    </domain>
    <component>
        <recommendedName>
            <fullName evidence="9">Arginine biosynthesis bifunctional protein ArgJ alpha chain</fullName>
        </recommendedName>
    </component>
    <component>
        <recommendedName>
            <fullName evidence="9">Arginine biosynthesis bifunctional protein ArgJ beta chain</fullName>
        </recommendedName>
    </component>
</protein>
<dbReference type="EMBL" id="FUYE01000024">
    <property type="protein sequence ID" value="SKB07717.1"/>
    <property type="molecule type" value="Genomic_DNA"/>
</dbReference>
<dbReference type="GO" id="GO:0004042">
    <property type="term" value="F:L-glutamate N-acetyltransferase activity"/>
    <property type="evidence" value="ECO:0007669"/>
    <property type="project" value="UniProtKB-UniRule"/>
</dbReference>
<feature type="binding site" evidence="9">
    <location>
        <position position="411"/>
    </location>
    <ligand>
        <name>substrate</name>
    </ligand>
</feature>
<feature type="binding site" evidence="9">
    <location>
        <position position="166"/>
    </location>
    <ligand>
        <name>substrate</name>
    </ligand>
</feature>
<feature type="binding site" evidence="9">
    <location>
        <position position="192"/>
    </location>
    <ligand>
        <name>substrate</name>
    </ligand>
</feature>
<feature type="binding site" evidence="9">
    <location>
        <position position="289"/>
    </location>
    <ligand>
        <name>substrate</name>
    </ligand>
</feature>
<dbReference type="RefSeq" id="WP_078815883.1">
    <property type="nucleotide sequence ID" value="NZ_FUYE01000024.1"/>
</dbReference>
<comment type="pathway">
    <text evidence="9">Amino-acid biosynthesis; L-arginine biosynthesis; L-ornithine and N-acetyl-L-glutamate from L-glutamate and N(2)-acetyl-L-ornithine (cyclic): step 1/1.</text>
</comment>
<dbReference type="GO" id="GO:0006592">
    <property type="term" value="P:ornithine biosynthetic process"/>
    <property type="evidence" value="ECO:0007669"/>
    <property type="project" value="TreeGrafter"/>
</dbReference>
<dbReference type="Pfam" id="PF01960">
    <property type="entry name" value="ArgJ"/>
    <property type="match status" value="1"/>
</dbReference>
<evidence type="ECO:0000256" key="6">
    <source>
        <dbReference type="ARBA" id="ARBA00022813"/>
    </source>
</evidence>
<keyword evidence="11" id="KW-1185">Reference proteome</keyword>
<comment type="function">
    <text evidence="9">Catalyzes two activities which are involved in the cyclic version of arginine biosynthesis: the synthesis of N-acetylglutamate from glutamate and acetyl-CoA as the acetyl donor, and of ornithine by transacetylation between N(2)-acetylornithine and glutamate.</text>
</comment>
<comment type="catalytic activity">
    <reaction evidence="9">
        <text>L-glutamate + acetyl-CoA = N-acetyl-L-glutamate + CoA + H(+)</text>
        <dbReference type="Rhea" id="RHEA:24292"/>
        <dbReference type="ChEBI" id="CHEBI:15378"/>
        <dbReference type="ChEBI" id="CHEBI:29985"/>
        <dbReference type="ChEBI" id="CHEBI:44337"/>
        <dbReference type="ChEBI" id="CHEBI:57287"/>
        <dbReference type="ChEBI" id="CHEBI:57288"/>
        <dbReference type="EC" id="2.3.1.1"/>
    </reaction>
</comment>
<dbReference type="OrthoDB" id="9804242at2"/>
<feature type="active site" description="Nucleophile" evidence="9">
    <location>
        <position position="203"/>
    </location>
</feature>
<comment type="caution">
    <text evidence="9">Lacks conserved residue(s) required for the propagation of feature annotation.</text>
</comment>
<sequence>MIADLDPSREPRVSFKVIEGGVTAAHGYRAGAISCGIKNPDVKRLDLMLIVSDTPTVTDAVFTTNKVRAACVRVSQQHIRDGDIRAIIANSGNANACTGPQGIQDAKAMCKATAEALGIRMRQVQVCSTGIIGMTMPIQRITPRVGELAAALSETGSEDASRAIMTSDTKPKSYAIEVPCGEGSFRIGGIAKGAGMICPNMATMLCFITTDAKIAQDELKRAVRCAVDQSFNCITIDGDTSTNDTVIVMSNGQADAPEIKKGSEEAQTFRRALHKVMLELAKMIVSDGERVTKFVEIRVRNARTQADAKKAAEAVAKSMLVKCSWHGSDPNWGRVIHAVGYSGARLREELIDIYFGGLIACKGGLTTNTPMTELEKVVKEPRFSVTIDLNQGSANHTVYTSDLSEEYVDFNASEYSAAVHARRQKGLA</sequence>
<dbReference type="InterPro" id="IPR016117">
    <property type="entry name" value="ArgJ-like_dom_sf"/>
</dbReference>
<dbReference type="Gene3D" id="3.10.20.340">
    <property type="entry name" value="ArgJ beta chain, C-terminal domain"/>
    <property type="match status" value="1"/>
</dbReference>
<dbReference type="EC" id="2.3.1.35" evidence="9"/>
<keyword evidence="4 9" id="KW-0028">Amino-acid biosynthesis</keyword>
<dbReference type="PANTHER" id="PTHR23100:SF0">
    <property type="entry name" value="ARGININE BIOSYNTHESIS BIFUNCTIONAL PROTEIN ARGJ, MITOCHONDRIAL"/>
    <property type="match status" value="1"/>
</dbReference>
<gene>
    <name evidence="9" type="primary">argJ</name>
    <name evidence="10" type="ORF">SAMN02745166_04769</name>
</gene>
<dbReference type="GO" id="GO:0006526">
    <property type="term" value="P:L-arginine biosynthetic process"/>
    <property type="evidence" value="ECO:0007669"/>
    <property type="project" value="UniProtKB-UniRule"/>
</dbReference>
<proteinExistence type="inferred from homology"/>
<dbReference type="FunFam" id="3.30.2330.10:FF:000001">
    <property type="entry name" value="Arginine biosynthesis bifunctional protein ArgJ, mitochondrial"/>
    <property type="match status" value="1"/>
</dbReference>
<evidence type="ECO:0000256" key="8">
    <source>
        <dbReference type="ARBA" id="ARBA00023315"/>
    </source>
</evidence>
<dbReference type="PANTHER" id="PTHR23100">
    <property type="entry name" value="ARGININE BIOSYNTHESIS BIFUNCTIONAL PROTEIN ARGJ"/>
    <property type="match status" value="1"/>
</dbReference>
<keyword evidence="7 9" id="KW-0511">Multifunctional enzyme</keyword>
<evidence type="ECO:0000256" key="4">
    <source>
        <dbReference type="ARBA" id="ARBA00022605"/>
    </source>
</evidence>
<evidence type="ECO:0000256" key="3">
    <source>
        <dbReference type="ARBA" id="ARBA00022571"/>
    </source>
</evidence>
<dbReference type="SUPFAM" id="SSF56266">
    <property type="entry name" value="DmpA/ArgJ-like"/>
    <property type="match status" value="1"/>
</dbReference>
<evidence type="ECO:0000256" key="7">
    <source>
        <dbReference type="ARBA" id="ARBA00023268"/>
    </source>
</evidence>
<dbReference type="GO" id="GO:0005737">
    <property type="term" value="C:cytoplasm"/>
    <property type="evidence" value="ECO:0007669"/>
    <property type="project" value="UniProtKB-SubCell"/>
</dbReference>
<keyword evidence="9" id="KW-0963">Cytoplasm</keyword>
<dbReference type="FunFam" id="3.60.70.12:FF:000001">
    <property type="entry name" value="Arginine biosynthesis bifunctional protein ArgJ, chloroplastic"/>
    <property type="match status" value="1"/>
</dbReference>
<dbReference type="InterPro" id="IPR002813">
    <property type="entry name" value="Arg_biosynth_ArgJ"/>
</dbReference>
<feature type="chain" id="PRO_5023421592" description="Arginine biosynthesis bifunctional protein ArgJ beta chain" evidence="9">
    <location>
        <begin position="203"/>
        <end position="428"/>
    </location>
</feature>
<feature type="site" description="Involved in the stabilization of negative charge on the oxyanion by the formation of the oxyanion hole" evidence="9">
    <location>
        <position position="129"/>
    </location>
</feature>
<comment type="subunit">
    <text evidence="2 9">Heterotetramer of two alpha and two beta chains.</text>
</comment>
<dbReference type="STRING" id="48467.SAMN02745166_04769"/>
<dbReference type="CDD" id="cd02152">
    <property type="entry name" value="OAT"/>
    <property type="match status" value="1"/>
</dbReference>
<evidence type="ECO:0000256" key="1">
    <source>
        <dbReference type="ARBA" id="ARBA00006774"/>
    </source>
</evidence>
<comment type="similarity">
    <text evidence="1 9">Belongs to the ArgJ family.</text>
</comment>
<organism evidence="10 11">
    <name type="scientific">Prosthecobacter debontii</name>
    <dbReference type="NCBI Taxonomy" id="48467"/>
    <lineage>
        <taxon>Bacteria</taxon>
        <taxon>Pseudomonadati</taxon>
        <taxon>Verrucomicrobiota</taxon>
        <taxon>Verrucomicrobiia</taxon>
        <taxon>Verrucomicrobiales</taxon>
        <taxon>Verrucomicrobiaceae</taxon>
        <taxon>Prosthecobacter</taxon>
    </lineage>
</organism>
<dbReference type="AlphaFoldDB" id="A0A1T4Z0Y6"/>
<accession>A0A1T4Z0Y6</accession>
<keyword evidence="5 9" id="KW-0808">Transferase</keyword>